<evidence type="ECO:0000313" key="3">
    <source>
        <dbReference type="EMBL" id="CAD7225048.1"/>
    </source>
</evidence>
<dbReference type="InterPro" id="IPR045036">
    <property type="entry name" value="Spartin-like"/>
</dbReference>
<dbReference type="PANTHER" id="PTHR21068">
    <property type="entry name" value="SPARTIN"/>
    <property type="match status" value="1"/>
</dbReference>
<evidence type="ECO:0000259" key="2">
    <source>
        <dbReference type="Pfam" id="PF06911"/>
    </source>
</evidence>
<name>A0A7R8W9G5_9CRUS</name>
<dbReference type="InterPro" id="IPR009686">
    <property type="entry name" value="Senescence/spartin_C"/>
</dbReference>
<dbReference type="EMBL" id="OB660489">
    <property type="protein sequence ID" value="CAD7225048.1"/>
    <property type="molecule type" value="Genomic_DNA"/>
</dbReference>
<proteinExistence type="predicted"/>
<sequence>MEVSTTDEANGTSTVQLEKDIMELVCAGMNMETTGNFIAAVEKYQASLRGIQKLLVLTEDPTLVEKLQKTKLDVMERIEALTAVREQIEVLFHIPDGVQMYVVDGETVSAPQYPTFLQLCRNTETNCCYLCVGDWSYPLLPGKASPVLESSQGVLMLPDLSNPVAGRSVGVIFPESVPLEKRQELMKRLQELTAFQDYRGTSSIERSASAISAGILRGATAASATITQLANHYVARRASDASGAVDAFPPPGSALPPGTVPTSMATGFRVARTGGKGLMKLTGWMVQGVGYATQQLATWAAPKVERTGSQILSRATGLNEGQVKEKMGSGMEYIGQAVAGFGTVYMGLEQGARVIAKGLRDGSVVIVESKYGPHAGEVAGNALDTAGFVGMAAYNVQALGPKGIAKRAAKDIGKQVVTNQGKGKGGAPPVPPPPRPQ</sequence>
<feature type="domain" description="Senescence" evidence="2">
    <location>
        <begin position="202"/>
        <end position="410"/>
    </location>
</feature>
<dbReference type="GO" id="GO:0030514">
    <property type="term" value="P:negative regulation of BMP signaling pathway"/>
    <property type="evidence" value="ECO:0007669"/>
    <property type="project" value="TreeGrafter"/>
</dbReference>
<dbReference type="SUPFAM" id="SSF116846">
    <property type="entry name" value="MIT domain"/>
    <property type="match status" value="1"/>
</dbReference>
<dbReference type="AlphaFoldDB" id="A0A7R8W9G5"/>
<dbReference type="GO" id="GO:0051301">
    <property type="term" value="P:cell division"/>
    <property type="evidence" value="ECO:0007669"/>
    <property type="project" value="TreeGrafter"/>
</dbReference>
<dbReference type="Pfam" id="PF06911">
    <property type="entry name" value="Senescence"/>
    <property type="match status" value="1"/>
</dbReference>
<dbReference type="PANTHER" id="PTHR21068:SF43">
    <property type="entry name" value="SPARTIN"/>
    <property type="match status" value="1"/>
</dbReference>
<feature type="region of interest" description="Disordered" evidence="1">
    <location>
        <begin position="416"/>
        <end position="437"/>
    </location>
</feature>
<dbReference type="OrthoDB" id="20821at2759"/>
<evidence type="ECO:0000256" key="1">
    <source>
        <dbReference type="SAM" id="MobiDB-lite"/>
    </source>
</evidence>
<protein>
    <recommendedName>
        <fullName evidence="2">Senescence domain-containing protein</fullName>
    </recommendedName>
</protein>
<dbReference type="GO" id="GO:0005886">
    <property type="term" value="C:plasma membrane"/>
    <property type="evidence" value="ECO:0007669"/>
    <property type="project" value="TreeGrafter"/>
</dbReference>
<dbReference type="InterPro" id="IPR036181">
    <property type="entry name" value="MIT_dom_sf"/>
</dbReference>
<reference evidence="3" key="1">
    <citation type="submission" date="2020-11" db="EMBL/GenBank/DDBJ databases">
        <authorList>
            <person name="Tran Van P."/>
        </authorList>
    </citation>
    <scope>NUCLEOTIDE SEQUENCE</scope>
</reference>
<gene>
    <name evidence="3" type="ORF">CTOB1V02_LOCUS2996</name>
</gene>
<accession>A0A7R8W9G5</accession>
<feature type="compositionally biased region" description="Pro residues" evidence="1">
    <location>
        <begin position="428"/>
        <end position="437"/>
    </location>
</feature>
<organism evidence="3">
    <name type="scientific">Cyprideis torosa</name>
    <dbReference type="NCBI Taxonomy" id="163714"/>
    <lineage>
        <taxon>Eukaryota</taxon>
        <taxon>Metazoa</taxon>
        <taxon>Ecdysozoa</taxon>
        <taxon>Arthropoda</taxon>
        <taxon>Crustacea</taxon>
        <taxon>Oligostraca</taxon>
        <taxon>Ostracoda</taxon>
        <taxon>Podocopa</taxon>
        <taxon>Podocopida</taxon>
        <taxon>Cytherocopina</taxon>
        <taxon>Cytheroidea</taxon>
        <taxon>Cytherideidae</taxon>
        <taxon>Cyprideis</taxon>
    </lineage>
</organism>